<dbReference type="RefSeq" id="WP_085493106.1">
    <property type="nucleotide sequence ID" value="NZ_FXAZ01000001.1"/>
</dbReference>
<proteinExistence type="predicted"/>
<accession>A0A1X7IW32</accession>
<protein>
    <submittedName>
        <fullName evidence="3">Phosphoribosylglycinamide synthetase, ATP-grasp (A) domain</fullName>
    </submittedName>
</protein>
<keyword evidence="1" id="KW-0547">Nucleotide-binding</keyword>
<evidence type="ECO:0000313" key="4">
    <source>
        <dbReference type="Proteomes" id="UP000193834"/>
    </source>
</evidence>
<evidence type="ECO:0000313" key="3">
    <source>
        <dbReference type="EMBL" id="SMG19293.1"/>
    </source>
</evidence>
<dbReference type="GO" id="GO:0005524">
    <property type="term" value="F:ATP binding"/>
    <property type="evidence" value="ECO:0007669"/>
    <property type="project" value="UniProtKB-UniRule"/>
</dbReference>
<evidence type="ECO:0000259" key="2">
    <source>
        <dbReference type="PROSITE" id="PS50975"/>
    </source>
</evidence>
<dbReference type="STRING" id="1852522.SAMN06295960_0899"/>
<evidence type="ECO:0000256" key="1">
    <source>
        <dbReference type="PROSITE-ProRule" id="PRU00409"/>
    </source>
</evidence>
<sequence length="457" mass="50727">MSELLIASEETDSDLDSPSLVLGNFNAEAFWRPADLAQLPSLPSRYEHSVAGAMDELLFILCQGKGAVLTALSMNKTQHRYLHELGFDFMNLSVQEHLSQNKSADLDLFHTLAEPSSAALCEPLLARLPLLPYAILPSTDAFAAQYGAAEKLPHSSIVAKVNSKIYSHDLAKELGGFAPGEAVFSAQTLLEAGAHYLQGQDRIVIKDPYGVSGKGNLVVDSIQMLNRIAQYVERQQHSGKHVQFLIEPWLCKANDFSCQLYVDDIGMISIDSIQFMDNRGQNYGGSYEAEPVMTAMLEQNGYLDTMKEVARALYKEGYYGPICVDSMLLEDQTLVPIVEINARHSMGCLNDRLNRRLKQYGQQAMLLPLELRIPEWGKEENAYERLLEQLHASGLLFGTASEGGILPLSANTLLDPRGIHSQGRWYVAIVTSSPLERERWRQKLLAQLASIGFVSHI</sequence>
<dbReference type="InterPro" id="IPR011761">
    <property type="entry name" value="ATP-grasp"/>
</dbReference>
<keyword evidence="4" id="KW-1185">Reference proteome</keyword>
<dbReference type="Gene3D" id="3.30.470.20">
    <property type="entry name" value="ATP-grasp fold, B domain"/>
    <property type="match status" value="1"/>
</dbReference>
<dbReference type="PROSITE" id="PS50975">
    <property type="entry name" value="ATP_GRASP"/>
    <property type="match status" value="1"/>
</dbReference>
<name>A0A1X7IW32_9BACL</name>
<organism evidence="3 4">
    <name type="scientific">Paenibacillus aquistagni</name>
    <dbReference type="NCBI Taxonomy" id="1852522"/>
    <lineage>
        <taxon>Bacteria</taxon>
        <taxon>Bacillati</taxon>
        <taxon>Bacillota</taxon>
        <taxon>Bacilli</taxon>
        <taxon>Bacillales</taxon>
        <taxon>Paenibacillaceae</taxon>
        <taxon>Paenibacillus</taxon>
    </lineage>
</organism>
<reference evidence="3 4" key="1">
    <citation type="submission" date="2017-04" db="EMBL/GenBank/DDBJ databases">
        <authorList>
            <person name="Afonso C.L."/>
            <person name="Miller P.J."/>
            <person name="Scott M.A."/>
            <person name="Spackman E."/>
            <person name="Goraichik I."/>
            <person name="Dimitrov K.M."/>
            <person name="Suarez D.L."/>
            <person name="Swayne D.E."/>
        </authorList>
    </citation>
    <scope>NUCLEOTIDE SEQUENCE [LARGE SCALE GENOMIC DNA]</scope>
    <source>
        <strain evidence="3 4">11</strain>
    </source>
</reference>
<dbReference type="SUPFAM" id="SSF56059">
    <property type="entry name" value="Glutathione synthetase ATP-binding domain-like"/>
    <property type="match status" value="1"/>
</dbReference>
<feature type="domain" description="ATP-grasp" evidence="2">
    <location>
        <begin position="168"/>
        <end position="366"/>
    </location>
</feature>
<dbReference type="AlphaFoldDB" id="A0A1X7IW32"/>
<dbReference type="EMBL" id="FXAZ01000001">
    <property type="protein sequence ID" value="SMG19293.1"/>
    <property type="molecule type" value="Genomic_DNA"/>
</dbReference>
<dbReference type="Proteomes" id="UP000193834">
    <property type="component" value="Unassembled WGS sequence"/>
</dbReference>
<keyword evidence="1" id="KW-0067">ATP-binding</keyword>
<dbReference type="GO" id="GO:0046872">
    <property type="term" value="F:metal ion binding"/>
    <property type="evidence" value="ECO:0007669"/>
    <property type="project" value="InterPro"/>
</dbReference>
<dbReference type="OrthoDB" id="20966at2"/>
<gene>
    <name evidence="3" type="ORF">SAMN06295960_0899</name>
</gene>